<dbReference type="Gene3D" id="3.90.15.10">
    <property type="entry name" value="Topoisomerase I, Chain A, domain 3"/>
    <property type="match status" value="1"/>
</dbReference>
<dbReference type="KEGG" id="parq:DSM112329_04055"/>
<name>A0AAU7AZW0_9ACTN</name>
<dbReference type="GO" id="GO:0006265">
    <property type="term" value="P:DNA topological change"/>
    <property type="evidence" value="ECO:0007669"/>
    <property type="project" value="InterPro"/>
</dbReference>
<dbReference type="GO" id="GO:0003917">
    <property type="term" value="F:DNA topoisomerase type I (single strand cut, ATP-independent) activity"/>
    <property type="evidence" value="ECO:0007669"/>
    <property type="project" value="UniProtKB-EC"/>
</dbReference>
<dbReference type="Pfam" id="PF21338">
    <property type="entry name" value="Top1B_N_bact"/>
    <property type="match status" value="1"/>
</dbReference>
<evidence type="ECO:0000256" key="4">
    <source>
        <dbReference type="ARBA" id="ARBA00023029"/>
    </source>
</evidence>
<evidence type="ECO:0000256" key="2">
    <source>
        <dbReference type="ARBA" id="ARBA00006645"/>
    </source>
</evidence>
<keyword evidence="6" id="KW-0413">Isomerase</keyword>
<evidence type="ECO:0000259" key="7">
    <source>
        <dbReference type="Pfam" id="PF01028"/>
    </source>
</evidence>
<dbReference type="InterPro" id="IPR049331">
    <property type="entry name" value="Top1B_N_bact"/>
</dbReference>
<dbReference type="InterPro" id="IPR001631">
    <property type="entry name" value="TopoI"/>
</dbReference>
<reference evidence="9" key="1">
    <citation type="submission" date="2022-12" db="EMBL/GenBank/DDBJ databases">
        <title>Paraconexibacter alkalitolerans sp. nov. and Baekduia alba sp. nov., isolated from soil and emended description of the genera Paraconexibacter (Chun et al., 2020) and Baekduia (An et al., 2020).</title>
        <authorList>
            <person name="Vieira S."/>
            <person name="Huber K.J."/>
            <person name="Geppert A."/>
            <person name="Wolf J."/>
            <person name="Neumann-Schaal M."/>
            <person name="Muesken M."/>
            <person name="Overmann J."/>
        </authorList>
    </citation>
    <scope>NUCLEOTIDE SEQUENCE</scope>
    <source>
        <strain evidence="9">AEG42_29</strain>
    </source>
</reference>
<feature type="domain" description="DNA topoisomerase IB N-terminal" evidence="8">
    <location>
        <begin position="14"/>
        <end position="62"/>
    </location>
</feature>
<dbReference type="InterPro" id="IPR035447">
    <property type="entry name" value="DNA_topo_I_N_sf"/>
</dbReference>
<dbReference type="Gene3D" id="3.30.66.10">
    <property type="entry name" value="DNA topoisomerase I domain"/>
    <property type="match status" value="1"/>
</dbReference>
<dbReference type="PRINTS" id="PR00416">
    <property type="entry name" value="EUTPISMRASEI"/>
</dbReference>
<protein>
    <recommendedName>
        <fullName evidence="3">DNA topoisomerase</fullName>
        <ecNumber evidence="3">5.6.2.1</ecNumber>
    </recommendedName>
</protein>
<evidence type="ECO:0000256" key="1">
    <source>
        <dbReference type="ARBA" id="ARBA00000213"/>
    </source>
</evidence>
<comment type="similarity">
    <text evidence="2">Belongs to the type IB topoisomerase family.</text>
</comment>
<dbReference type="SUPFAM" id="SSF55869">
    <property type="entry name" value="DNA topoisomerase I domain"/>
    <property type="match status" value="1"/>
</dbReference>
<gene>
    <name evidence="9" type="ORF">DSM112329_04055</name>
</gene>
<dbReference type="PROSITE" id="PS52038">
    <property type="entry name" value="TOPO_IB_2"/>
    <property type="match status" value="1"/>
</dbReference>
<keyword evidence="4" id="KW-0799">Topoisomerase</keyword>
<sequence length="337" mass="37220">MSGPGYTRRRRGGGFQIVDADGKTVTDKEVRQRVTELVIPPAWTDVWIAPHAHGHIQATGVDAAGRRQYRYHDDWHTQQGRVKFREMEEFAAGLPALRDVVQSDLDAGGTERDRILAAMVRLLDLGFFRIGSEDYAEQNGSYGLSTMLREHIAVRGDAVIFDYPAKSGQRRVQQVVDAEVTDLICTLKKRRGGSDQLFAYKDGRRWQDVRSAQLNDYIKDRSGGDGSAKDFRTWGATVLCAVSLGVGDLTPPARRRRGATAAARKKVQVQAIREVARYLGNTPAVCRRSYVDPRVLDRHAAGQTIADEALEALGDRPAAGPVPAIVEQSVLELLGTR</sequence>
<evidence type="ECO:0000256" key="6">
    <source>
        <dbReference type="ARBA" id="ARBA00023235"/>
    </source>
</evidence>
<feature type="domain" description="DNA topoisomerase I catalytic core eukaryotic-type" evidence="7">
    <location>
        <begin position="76"/>
        <end position="287"/>
    </location>
</feature>
<dbReference type="InterPro" id="IPR013500">
    <property type="entry name" value="TopoI_cat_euk"/>
</dbReference>
<evidence type="ECO:0000256" key="3">
    <source>
        <dbReference type="ARBA" id="ARBA00012891"/>
    </source>
</evidence>
<dbReference type="GO" id="GO:0003677">
    <property type="term" value="F:DNA binding"/>
    <property type="evidence" value="ECO:0007669"/>
    <property type="project" value="UniProtKB-KW"/>
</dbReference>
<dbReference type="Gene3D" id="1.10.132.120">
    <property type="match status" value="1"/>
</dbReference>
<dbReference type="EC" id="5.6.2.1" evidence="3"/>
<accession>A0AAU7AZW0</accession>
<dbReference type="Pfam" id="PF01028">
    <property type="entry name" value="Topoisom_I"/>
    <property type="match status" value="1"/>
</dbReference>
<evidence type="ECO:0000259" key="8">
    <source>
        <dbReference type="Pfam" id="PF21338"/>
    </source>
</evidence>
<dbReference type="SUPFAM" id="SSF56349">
    <property type="entry name" value="DNA breaking-rejoining enzymes"/>
    <property type="match status" value="1"/>
</dbReference>
<organism evidence="9">
    <name type="scientific">Paraconexibacter sp. AEG42_29</name>
    <dbReference type="NCBI Taxonomy" id="2997339"/>
    <lineage>
        <taxon>Bacteria</taxon>
        <taxon>Bacillati</taxon>
        <taxon>Actinomycetota</taxon>
        <taxon>Thermoleophilia</taxon>
        <taxon>Solirubrobacterales</taxon>
        <taxon>Paraconexibacteraceae</taxon>
        <taxon>Paraconexibacter</taxon>
    </lineage>
</organism>
<evidence type="ECO:0000313" key="9">
    <source>
        <dbReference type="EMBL" id="XAY07175.1"/>
    </source>
</evidence>
<dbReference type="EMBL" id="CP114014">
    <property type="protein sequence ID" value="XAY07175.1"/>
    <property type="molecule type" value="Genomic_DNA"/>
</dbReference>
<proteinExistence type="inferred from homology"/>
<dbReference type="AlphaFoldDB" id="A0AAU7AZW0"/>
<dbReference type="InterPro" id="IPR014711">
    <property type="entry name" value="TopoI_cat_a-hlx-sub_euk"/>
</dbReference>
<comment type="catalytic activity">
    <reaction evidence="1">
        <text>ATP-independent breakage of single-stranded DNA, followed by passage and rejoining.</text>
        <dbReference type="EC" id="5.6.2.1"/>
    </reaction>
</comment>
<dbReference type="InterPro" id="IPR011010">
    <property type="entry name" value="DNA_brk_join_enz"/>
</dbReference>
<evidence type="ECO:0000256" key="5">
    <source>
        <dbReference type="ARBA" id="ARBA00023125"/>
    </source>
</evidence>
<keyword evidence="5" id="KW-0238">DNA-binding</keyword>